<dbReference type="EMBL" id="JADKYB010000009">
    <property type="protein sequence ID" value="MBM9506634.1"/>
    <property type="molecule type" value="Genomic_DNA"/>
</dbReference>
<evidence type="ECO:0000313" key="4">
    <source>
        <dbReference type="Proteomes" id="UP000749040"/>
    </source>
</evidence>
<evidence type="ECO:0000256" key="1">
    <source>
        <dbReference type="SAM" id="MobiDB-lite"/>
    </source>
</evidence>
<feature type="transmembrane region" description="Helical" evidence="2">
    <location>
        <begin position="320"/>
        <end position="337"/>
    </location>
</feature>
<accession>A0ABS2TTH1</accession>
<feature type="transmembrane region" description="Helical" evidence="2">
    <location>
        <begin position="357"/>
        <end position="374"/>
    </location>
</feature>
<comment type="caution">
    <text evidence="3">The sequence shown here is derived from an EMBL/GenBank/DDBJ whole genome shotgun (WGS) entry which is preliminary data.</text>
</comment>
<keyword evidence="2" id="KW-1133">Transmembrane helix</keyword>
<dbReference type="Proteomes" id="UP000749040">
    <property type="component" value="Unassembled WGS sequence"/>
</dbReference>
<keyword evidence="2" id="KW-0472">Membrane</keyword>
<feature type="transmembrane region" description="Helical" evidence="2">
    <location>
        <begin position="149"/>
        <end position="171"/>
    </location>
</feature>
<keyword evidence="4" id="KW-1185">Reference proteome</keyword>
<feature type="transmembrane region" description="Helical" evidence="2">
    <location>
        <begin position="70"/>
        <end position="88"/>
    </location>
</feature>
<evidence type="ECO:0000313" key="3">
    <source>
        <dbReference type="EMBL" id="MBM9506634.1"/>
    </source>
</evidence>
<evidence type="ECO:0000256" key="2">
    <source>
        <dbReference type="SAM" id="Phobius"/>
    </source>
</evidence>
<feature type="transmembrane region" description="Helical" evidence="2">
    <location>
        <begin position="183"/>
        <end position="203"/>
    </location>
</feature>
<name>A0ABS2TTH1_9ACTN</name>
<protein>
    <submittedName>
        <fullName evidence="3">Uncharacterized protein</fullName>
    </submittedName>
</protein>
<proteinExistence type="predicted"/>
<organism evidence="3 4">
    <name type="scientific">Actinacidiphila acididurans</name>
    <dbReference type="NCBI Taxonomy" id="2784346"/>
    <lineage>
        <taxon>Bacteria</taxon>
        <taxon>Bacillati</taxon>
        <taxon>Actinomycetota</taxon>
        <taxon>Actinomycetes</taxon>
        <taxon>Kitasatosporales</taxon>
        <taxon>Streptomycetaceae</taxon>
        <taxon>Actinacidiphila</taxon>
    </lineage>
</organism>
<feature type="transmembrane region" description="Helical" evidence="2">
    <location>
        <begin position="287"/>
        <end position="308"/>
    </location>
</feature>
<feature type="transmembrane region" description="Helical" evidence="2">
    <location>
        <begin position="223"/>
        <end position="243"/>
    </location>
</feature>
<feature type="region of interest" description="Disordered" evidence="1">
    <location>
        <begin position="1"/>
        <end position="45"/>
    </location>
</feature>
<sequence length="382" mass="39547">MTSRQHEASAPRPAQPGRGASSSSKRGQPDTGSRRARHEHPATRRALGGLAVTATVFVVGGFGLRPMGSLLVLGAPTTFAMPVLAAIADWGAGVRGRWAAAVNSLLVVVSAAVLTLLGQLLVGHADIAGATRTTPAGSGQQMPTFPYEIPLGALAFVTFLQVSVVSEGRLVLPARYGPKAGRLAVLGCLAVALTAYAALANWGSATAEVRRLSLWDPHGPFDALDIAAWLISVAIWQTAHGLLDGWPYSLVKTRPARVALANVTVLALGSATYAIATGPLGMTGPQLSAAGAMFVVGASISGPLLNGWPLAGARTACHRTWLAVSATGIAAAAYITLHRLGLAAEHRWTPQAPVELWMVICGLNLIGGTIPWYTQIARPQAL</sequence>
<gene>
    <name evidence="3" type="ORF">ITX44_19150</name>
</gene>
<keyword evidence="2" id="KW-0812">Transmembrane</keyword>
<reference evidence="3 4" key="1">
    <citation type="submission" date="2021-01" db="EMBL/GenBank/DDBJ databases">
        <title>Streptomyces acididurans sp. nov., isolated from a peat swamp forest soil.</title>
        <authorList>
            <person name="Chantavorakit T."/>
            <person name="Duangmal K."/>
        </authorList>
    </citation>
    <scope>NUCLEOTIDE SEQUENCE [LARGE SCALE GENOMIC DNA]</scope>
    <source>
        <strain evidence="3 4">KK5PA1</strain>
    </source>
</reference>
<feature type="transmembrane region" description="Helical" evidence="2">
    <location>
        <begin position="46"/>
        <end position="64"/>
    </location>
</feature>
<dbReference type="RefSeq" id="WP_205358486.1">
    <property type="nucleotide sequence ID" value="NZ_JADKYB010000009.1"/>
</dbReference>
<feature type="transmembrane region" description="Helical" evidence="2">
    <location>
        <begin position="100"/>
        <end position="122"/>
    </location>
</feature>
<feature type="transmembrane region" description="Helical" evidence="2">
    <location>
        <begin position="255"/>
        <end position="275"/>
    </location>
</feature>